<name>A0A9P4I2I5_9PEZI</name>
<keyword evidence="2" id="KW-0238">DNA-binding</keyword>
<feature type="region of interest" description="Disordered" evidence="5">
    <location>
        <begin position="87"/>
        <end position="113"/>
    </location>
</feature>
<dbReference type="Pfam" id="PF17682">
    <property type="entry name" value="Tau95_N"/>
    <property type="match status" value="1"/>
</dbReference>
<evidence type="ECO:0000313" key="8">
    <source>
        <dbReference type="EMBL" id="KAF2090691.1"/>
    </source>
</evidence>
<dbReference type="OrthoDB" id="5598268at2759"/>
<dbReference type="GO" id="GO:0000127">
    <property type="term" value="C:transcription factor TFIIIC complex"/>
    <property type="evidence" value="ECO:0007669"/>
    <property type="project" value="InterPro"/>
</dbReference>
<keyword evidence="4" id="KW-0539">Nucleus</keyword>
<evidence type="ECO:0000259" key="7">
    <source>
        <dbReference type="Pfam" id="PF17682"/>
    </source>
</evidence>
<dbReference type="PANTHER" id="PTHR13230">
    <property type="entry name" value="GENERAL TRANSCRIPTION FACTOR IIIC, POLYPEPTIDE 5"/>
    <property type="match status" value="1"/>
</dbReference>
<evidence type="ECO:0000256" key="4">
    <source>
        <dbReference type="ARBA" id="ARBA00023242"/>
    </source>
</evidence>
<feature type="non-terminal residue" evidence="8">
    <location>
        <position position="1"/>
    </location>
</feature>
<dbReference type="GO" id="GO:0005634">
    <property type="term" value="C:nucleus"/>
    <property type="evidence" value="ECO:0007669"/>
    <property type="project" value="UniProtKB-SubCell"/>
</dbReference>
<evidence type="ECO:0000256" key="2">
    <source>
        <dbReference type="ARBA" id="ARBA00023125"/>
    </source>
</evidence>
<evidence type="ECO:0000256" key="3">
    <source>
        <dbReference type="ARBA" id="ARBA00023163"/>
    </source>
</evidence>
<dbReference type="Proteomes" id="UP000799776">
    <property type="component" value="Unassembled WGS sequence"/>
</dbReference>
<evidence type="ECO:0000256" key="1">
    <source>
        <dbReference type="ARBA" id="ARBA00004123"/>
    </source>
</evidence>
<evidence type="ECO:0000256" key="5">
    <source>
        <dbReference type="SAM" id="MobiDB-lite"/>
    </source>
</evidence>
<dbReference type="AlphaFoldDB" id="A0A9P4I2I5"/>
<feature type="domain" description="Transcription factor IIIC subunit 5 HTH" evidence="6">
    <location>
        <begin position="193"/>
        <end position="342"/>
    </location>
</feature>
<keyword evidence="3" id="KW-0804">Transcription</keyword>
<dbReference type="GO" id="GO:0001002">
    <property type="term" value="F:RNA polymerase III type 1 promoter sequence-specific DNA binding"/>
    <property type="evidence" value="ECO:0007669"/>
    <property type="project" value="TreeGrafter"/>
</dbReference>
<evidence type="ECO:0000313" key="9">
    <source>
        <dbReference type="Proteomes" id="UP000799776"/>
    </source>
</evidence>
<reference evidence="8" key="1">
    <citation type="journal article" date="2020" name="Stud. Mycol.">
        <title>101 Dothideomycetes genomes: a test case for predicting lifestyles and emergence of pathogens.</title>
        <authorList>
            <person name="Haridas S."/>
            <person name="Albert R."/>
            <person name="Binder M."/>
            <person name="Bloem J."/>
            <person name="Labutti K."/>
            <person name="Salamov A."/>
            <person name="Andreopoulos B."/>
            <person name="Baker S."/>
            <person name="Barry K."/>
            <person name="Bills G."/>
            <person name="Bluhm B."/>
            <person name="Cannon C."/>
            <person name="Castanera R."/>
            <person name="Culley D."/>
            <person name="Daum C."/>
            <person name="Ezra D."/>
            <person name="Gonzalez J."/>
            <person name="Henrissat B."/>
            <person name="Kuo A."/>
            <person name="Liang C."/>
            <person name="Lipzen A."/>
            <person name="Lutzoni F."/>
            <person name="Magnuson J."/>
            <person name="Mondo S."/>
            <person name="Nolan M."/>
            <person name="Ohm R."/>
            <person name="Pangilinan J."/>
            <person name="Park H.-J."/>
            <person name="Ramirez L."/>
            <person name="Alfaro M."/>
            <person name="Sun H."/>
            <person name="Tritt A."/>
            <person name="Yoshinaga Y."/>
            <person name="Zwiers L.-H."/>
            <person name="Turgeon B."/>
            <person name="Goodwin S."/>
            <person name="Spatafora J."/>
            <person name="Crous P."/>
            <person name="Grigoriev I."/>
        </authorList>
    </citation>
    <scope>NUCLEOTIDE SEQUENCE</scope>
    <source>
        <strain evidence="8">CBS 121410</strain>
    </source>
</reference>
<organism evidence="8 9">
    <name type="scientific">Saccharata proteae CBS 121410</name>
    <dbReference type="NCBI Taxonomy" id="1314787"/>
    <lineage>
        <taxon>Eukaryota</taxon>
        <taxon>Fungi</taxon>
        <taxon>Dikarya</taxon>
        <taxon>Ascomycota</taxon>
        <taxon>Pezizomycotina</taxon>
        <taxon>Dothideomycetes</taxon>
        <taxon>Dothideomycetes incertae sedis</taxon>
        <taxon>Botryosphaeriales</taxon>
        <taxon>Saccharataceae</taxon>
        <taxon>Saccharata</taxon>
    </lineage>
</organism>
<dbReference type="Gene3D" id="3.30.200.160">
    <property type="entry name" value="TFIIIC, subcomplex tauA, subunit Sfc1, barrel domain"/>
    <property type="match status" value="1"/>
</dbReference>
<comment type="caution">
    <text evidence="8">The sequence shown here is derived from an EMBL/GenBank/DDBJ whole genome shotgun (WGS) entry which is preliminary data.</text>
</comment>
<dbReference type="InterPro" id="IPR041499">
    <property type="entry name" value="Tfc1/Sfc1_N"/>
</dbReference>
<proteinExistence type="predicted"/>
<dbReference type="GO" id="GO:0001003">
    <property type="term" value="F:RNA polymerase III type 2 promoter sequence-specific DNA binding"/>
    <property type="evidence" value="ECO:0007669"/>
    <property type="project" value="TreeGrafter"/>
</dbReference>
<feature type="non-terminal residue" evidence="8">
    <location>
        <position position="500"/>
    </location>
</feature>
<dbReference type="PANTHER" id="PTHR13230:SF5">
    <property type="entry name" value="GENERAL TRANSCRIPTION FACTOR 3C POLYPEPTIDE 5"/>
    <property type="match status" value="1"/>
</dbReference>
<feature type="domain" description="Transcription factor IIIC subunit Tfc1/Sfc1 triple barrel" evidence="7">
    <location>
        <begin position="19"/>
        <end position="152"/>
    </location>
</feature>
<dbReference type="GO" id="GO:0006384">
    <property type="term" value="P:transcription initiation at RNA polymerase III promoter"/>
    <property type="evidence" value="ECO:0007669"/>
    <property type="project" value="InterPro"/>
</dbReference>
<evidence type="ECO:0008006" key="10">
    <source>
        <dbReference type="Google" id="ProtNLM"/>
    </source>
</evidence>
<gene>
    <name evidence="8" type="ORF">K490DRAFT_7768</name>
</gene>
<dbReference type="InterPro" id="IPR042536">
    <property type="entry name" value="TFIIIC_tauA_Sfc1"/>
</dbReference>
<evidence type="ECO:0000259" key="6">
    <source>
        <dbReference type="Pfam" id="PF09734"/>
    </source>
</evidence>
<accession>A0A9P4I2I5</accession>
<dbReference type="Pfam" id="PF09734">
    <property type="entry name" value="Tau95"/>
    <property type="match status" value="1"/>
</dbReference>
<dbReference type="InterPro" id="IPR040454">
    <property type="entry name" value="TF_IIIC_Tfc1/Sfc1"/>
</dbReference>
<keyword evidence="9" id="KW-1185">Reference proteome</keyword>
<dbReference type="EMBL" id="ML978712">
    <property type="protein sequence ID" value="KAF2090691.1"/>
    <property type="molecule type" value="Genomic_DNA"/>
</dbReference>
<dbReference type="InterPro" id="IPR019136">
    <property type="entry name" value="TF_IIIC_su-5_HTH"/>
</dbReference>
<protein>
    <recommendedName>
        <fullName evidence="10">Transcription factor IIIC subunit 5 HTH domain-containing protein</fullName>
    </recommendedName>
</protein>
<comment type="subcellular location">
    <subcellularLocation>
        <location evidence="1">Nucleus</location>
    </subcellularLocation>
</comment>
<sequence length="500" mass="57413">DQPDHDVAPWLYVPPYPVVSVEHPCIVKNIDNGIKSLGGGAVLDKFLLSENQNKTIGLSLRPEDRMAKPIMSRFVQQDNLVLKVTVPKRTGRRRRKGTDGPWEDAPVSQDAHHTDPKIMLRSLRDNPHVYSIQPIGHAGEYHRFRTLPDFQYAASASEFARKIRDNIMPFQLSKLKELKLSDTKVHEPGQDYCPPPSYTNMNVPLIYSYRQNPAVKITQDDSGKNVLTNVKAIRGFVVHTIDAHAPDVHHAPPFLPKPEHELDSITQEVVQKIRAMLEERPVMTRRYIKNHLPPRVFDAQRTAYPYVGYSFRSGPWRDTLVKYGVDPRKDPKYRIYQTVMFKMNVTGERQNKETGEHVSWLDMNRKWRQKAKAINDSQNKETHVFDGKNFFPDGKVWQICDITDPTLKEILSTDNIRSDCDIDYSGWFHNGTWAKTKIIMRTKLSGLKNGTNTDVALDAAAYAACSEIPDILTKENVARTYLKARDKVPQKLFKMMEEIR</sequence>